<dbReference type="SUPFAM" id="SSF51905">
    <property type="entry name" value="FAD/NAD(P)-binding domain"/>
    <property type="match status" value="1"/>
</dbReference>
<dbReference type="EMBL" id="AP014706">
    <property type="protein sequence ID" value="BAQ50088.1"/>
    <property type="molecule type" value="Genomic_DNA"/>
</dbReference>
<evidence type="ECO:0000256" key="4">
    <source>
        <dbReference type="ARBA" id="ARBA00022827"/>
    </source>
</evidence>
<dbReference type="InterPro" id="IPR036188">
    <property type="entry name" value="FAD/NAD-bd_sf"/>
</dbReference>
<evidence type="ECO:0000313" key="9">
    <source>
        <dbReference type="EMBL" id="BAQ50088.1"/>
    </source>
</evidence>
<evidence type="ECO:0000259" key="7">
    <source>
        <dbReference type="PROSITE" id="PS00623"/>
    </source>
</evidence>
<dbReference type="PANTHER" id="PTHR11552">
    <property type="entry name" value="GLUCOSE-METHANOL-CHOLINE GMC OXIDOREDUCTASE"/>
    <property type="match status" value="1"/>
</dbReference>
<dbReference type="Proteomes" id="UP000061432">
    <property type="component" value="Plasmid pMaq22A_2p"/>
</dbReference>
<feature type="domain" description="Glucose-methanol-choline oxidoreductase N-terminal" evidence="8">
    <location>
        <begin position="265"/>
        <end position="279"/>
    </location>
</feature>
<dbReference type="Pfam" id="PF05199">
    <property type="entry name" value="GMC_oxred_C"/>
    <property type="match status" value="1"/>
</dbReference>
<dbReference type="Gene3D" id="3.30.560.10">
    <property type="entry name" value="Glucose Oxidase, domain 3"/>
    <property type="match status" value="2"/>
</dbReference>
<dbReference type="SUPFAM" id="SSF54373">
    <property type="entry name" value="FAD-linked reductases, C-terminal domain"/>
    <property type="match status" value="1"/>
</dbReference>
<evidence type="ECO:0000256" key="5">
    <source>
        <dbReference type="PIRSR" id="PIRSR000137-2"/>
    </source>
</evidence>
<feature type="binding site" evidence="5">
    <location>
        <begin position="502"/>
        <end position="503"/>
    </location>
    <ligand>
        <name>FAD</name>
        <dbReference type="ChEBI" id="CHEBI:57692"/>
    </ligand>
</feature>
<comment type="similarity">
    <text evidence="2 6">Belongs to the GMC oxidoreductase family.</text>
</comment>
<evidence type="ECO:0000256" key="3">
    <source>
        <dbReference type="ARBA" id="ARBA00022630"/>
    </source>
</evidence>
<comment type="cofactor">
    <cofactor evidence="1 5">
        <name>FAD</name>
        <dbReference type="ChEBI" id="CHEBI:57692"/>
    </cofactor>
</comment>
<keyword evidence="4 5" id="KW-0274">FAD</keyword>
<geneLocation type="plasmid" evidence="10">
    <name>pMaq22A_2p DNA</name>
</geneLocation>
<dbReference type="PANTHER" id="PTHR11552:SF147">
    <property type="entry name" value="CHOLINE DEHYDROGENASE, MITOCHONDRIAL"/>
    <property type="match status" value="1"/>
</dbReference>
<dbReference type="Pfam" id="PF00732">
    <property type="entry name" value="GMC_oxred_N"/>
    <property type="match status" value="1"/>
</dbReference>
<reference evidence="9 10" key="1">
    <citation type="journal article" date="2015" name="Genome Announc.">
        <title>Complete Genome Sequence of Methylobacterium aquaticum Strain 22A, Isolated from Racomitrium japonicum Moss.</title>
        <authorList>
            <person name="Tani A."/>
            <person name="Ogura Y."/>
            <person name="Hayashi T."/>
            <person name="Kimbara K."/>
        </authorList>
    </citation>
    <scope>NUCLEOTIDE SEQUENCE [LARGE SCALE GENOMIC DNA]</scope>
    <source>
        <strain evidence="9 10">MA-22A</strain>
        <plasmid evidence="10">Plasmid pMaq22A_2p DNA</plasmid>
    </source>
</reference>
<sequence>MTAILILGGGSAGCVLAARLSEDASFRVTLVEAGDDLTAAAMPPEIRSRYPGRAYLDPRNIWPALTARMGAPTGNRPEAPARRRYEQARRLGGGSAINAMMANRGAPGDYDEWGAHGAEGWSWEACLPYFRKLEADRDCTGELHGRDGPLPIRRATPEQLSPFVAAAMRVLETQGYPAGFDQNGPWRDGVYVGTTAISDAGERVPVSVAYLTPAVRARENLIVRTGLLAERVLFDGRRAVGATVAPLAGGPSETIPADLLVVTAGAIHSPALLMRSGVGPGAILRRHGIPVVADRPGIGRNLMEHPSIAVSAYLPRAGRVRDPGEHHEQAILRYSSGLPGTPEGDMHGAILSRTGWHGLGRRIGGIFFWVNKSYSRGEVSLASPDPRTEPQVDFRMLSDPRDLARLTDAIRRGARALRDPCLAGVRGPVFPASYSPRVARAAAAKPWPAVQRGILSGLLDLAGPAQATLIHGLVTQGVTLDRLLADERALSAYVAAEVGGTWHPSGTCRMGAADDPLSVCDGRARVRGIDALSVCDASLMPTIPRANTNIPTVMMAERIADLIRQDAAATLRT</sequence>
<dbReference type="PIRSF" id="PIRSF000137">
    <property type="entry name" value="Alcohol_oxidase"/>
    <property type="match status" value="1"/>
</dbReference>
<dbReference type="PROSITE" id="PS00624">
    <property type="entry name" value="GMC_OXRED_2"/>
    <property type="match status" value="1"/>
</dbReference>
<evidence type="ECO:0000256" key="6">
    <source>
        <dbReference type="RuleBase" id="RU003968"/>
    </source>
</evidence>
<dbReference type="InterPro" id="IPR012132">
    <property type="entry name" value="GMC_OxRdtase"/>
</dbReference>
<gene>
    <name evidence="9" type="primary">betA</name>
    <name evidence="9" type="ORF">Maq22A_2p41610</name>
</gene>
<evidence type="ECO:0000313" key="10">
    <source>
        <dbReference type="Proteomes" id="UP000061432"/>
    </source>
</evidence>
<dbReference type="RefSeq" id="WP_060851158.1">
    <property type="nucleotide sequence ID" value="NZ_AP014706.1"/>
</dbReference>
<protein>
    <submittedName>
        <fullName evidence="9">Sorbosone dehydrogenase</fullName>
    </submittedName>
</protein>
<keyword evidence="9" id="KW-0614">Plasmid</keyword>
<dbReference type="OrthoDB" id="9785276at2"/>
<organism evidence="9 10">
    <name type="scientific">Methylobacterium aquaticum</name>
    <dbReference type="NCBI Taxonomy" id="270351"/>
    <lineage>
        <taxon>Bacteria</taxon>
        <taxon>Pseudomonadati</taxon>
        <taxon>Pseudomonadota</taxon>
        <taxon>Alphaproteobacteria</taxon>
        <taxon>Hyphomicrobiales</taxon>
        <taxon>Methylobacteriaceae</taxon>
        <taxon>Methylobacterium</taxon>
    </lineage>
</organism>
<dbReference type="Gene3D" id="3.50.50.60">
    <property type="entry name" value="FAD/NAD(P)-binding domain"/>
    <property type="match status" value="2"/>
</dbReference>
<proteinExistence type="inferred from homology"/>
<evidence type="ECO:0000259" key="8">
    <source>
        <dbReference type="PROSITE" id="PS00624"/>
    </source>
</evidence>
<evidence type="ECO:0000256" key="2">
    <source>
        <dbReference type="ARBA" id="ARBA00010790"/>
    </source>
</evidence>
<feature type="domain" description="Glucose-methanol-choline oxidoreductase N-terminal" evidence="7">
    <location>
        <begin position="88"/>
        <end position="111"/>
    </location>
</feature>
<accession>A0A0C6FP21</accession>
<dbReference type="InterPro" id="IPR000172">
    <property type="entry name" value="GMC_OxRdtase_N"/>
</dbReference>
<dbReference type="AlphaFoldDB" id="A0A0C6FP21"/>
<evidence type="ECO:0000256" key="1">
    <source>
        <dbReference type="ARBA" id="ARBA00001974"/>
    </source>
</evidence>
<reference evidence="10" key="2">
    <citation type="submission" date="2015-01" db="EMBL/GenBank/DDBJ databases">
        <title>Complete genome sequence of Methylobacterium aquaticum strain 22A.</title>
        <authorList>
            <person name="Tani A."/>
            <person name="Ogura Y."/>
            <person name="Hayashi T."/>
        </authorList>
    </citation>
    <scope>NUCLEOTIDE SEQUENCE [LARGE SCALE GENOMIC DNA]</scope>
    <source>
        <strain evidence="10">MA-22A</strain>
        <plasmid evidence="10">Plasmid pMaq22A_2p DNA</plasmid>
    </source>
</reference>
<name>A0A0C6FP21_9HYPH</name>
<keyword evidence="3 6" id="KW-0285">Flavoprotein</keyword>
<dbReference type="GO" id="GO:0016614">
    <property type="term" value="F:oxidoreductase activity, acting on CH-OH group of donors"/>
    <property type="evidence" value="ECO:0007669"/>
    <property type="project" value="InterPro"/>
</dbReference>
<dbReference type="PROSITE" id="PS00623">
    <property type="entry name" value="GMC_OXRED_1"/>
    <property type="match status" value="1"/>
</dbReference>
<dbReference type="KEGG" id="maqu:Maq22A_2p41610"/>
<dbReference type="PATRIC" id="fig|270351.10.peg.7236"/>
<dbReference type="InterPro" id="IPR007867">
    <property type="entry name" value="GMC_OxRtase_C"/>
</dbReference>
<dbReference type="GO" id="GO:0050660">
    <property type="term" value="F:flavin adenine dinucleotide binding"/>
    <property type="evidence" value="ECO:0007669"/>
    <property type="project" value="InterPro"/>
</dbReference>